<proteinExistence type="predicted"/>
<protein>
    <submittedName>
        <fullName evidence="2">AAA family ATPase</fullName>
    </submittedName>
</protein>
<dbReference type="Proteomes" id="UP001596072">
    <property type="component" value="Unassembled WGS sequence"/>
</dbReference>
<evidence type="ECO:0000259" key="1">
    <source>
        <dbReference type="Pfam" id="PF13191"/>
    </source>
</evidence>
<dbReference type="Pfam" id="PF13191">
    <property type="entry name" value="AAA_16"/>
    <property type="match status" value="1"/>
</dbReference>
<organism evidence="2 3">
    <name type="scientific">Nocardioides vastitatis</name>
    <dbReference type="NCBI Taxonomy" id="2568655"/>
    <lineage>
        <taxon>Bacteria</taxon>
        <taxon>Bacillati</taxon>
        <taxon>Actinomycetota</taxon>
        <taxon>Actinomycetes</taxon>
        <taxon>Propionibacteriales</taxon>
        <taxon>Nocardioidaceae</taxon>
        <taxon>Nocardioides</taxon>
    </lineage>
</organism>
<evidence type="ECO:0000313" key="3">
    <source>
        <dbReference type="Proteomes" id="UP001596072"/>
    </source>
</evidence>
<gene>
    <name evidence="2" type="ORF">ACFPQB_13840</name>
</gene>
<dbReference type="InterPro" id="IPR041664">
    <property type="entry name" value="AAA_16"/>
</dbReference>
<name>A0ABW0ZG81_9ACTN</name>
<dbReference type="InterPro" id="IPR027417">
    <property type="entry name" value="P-loop_NTPase"/>
</dbReference>
<dbReference type="Gene3D" id="3.40.50.300">
    <property type="entry name" value="P-loop containing nucleotide triphosphate hydrolases"/>
    <property type="match status" value="1"/>
</dbReference>
<keyword evidence="3" id="KW-1185">Reference proteome</keyword>
<reference evidence="3" key="1">
    <citation type="journal article" date="2019" name="Int. J. Syst. Evol. Microbiol.">
        <title>The Global Catalogue of Microorganisms (GCM) 10K type strain sequencing project: providing services to taxonomists for standard genome sequencing and annotation.</title>
        <authorList>
            <consortium name="The Broad Institute Genomics Platform"/>
            <consortium name="The Broad Institute Genome Sequencing Center for Infectious Disease"/>
            <person name="Wu L."/>
            <person name="Ma J."/>
        </authorList>
    </citation>
    <scope>NUCLEOTIDE SEQUENCE [LARGE SCALE GENOMIC DNA]</scope>
    <source>
        <strain evidence="3">YIM 94188</strain>
    </source>
</reference>
<accession>A0ABW0ZG81</accession>
<dbReference type="RefSeq" id="WP_136435512.1">
    <property type="nucleotide sequence ID" value="NZ_JBHSNS010000006.1"/>
</dbReference>
<dbReference type="PANTHER" id="PTHR34301:SF8">
    <property type="entry name" value="ATPASE DOMAIN-CONTAINING PROTEIN"/>
    <property type="match status" value="1"/>
</dbReference>
<dbReference type="SUPFAM" id="SSF52540">
    <property type="entry name" value="P-loop containing nucleoside triphosphate hydrolases"/>
    <property type="match status" value="1"/>
</dbReference>
<dbReference type="EMBL" id="JBHSNS010000006">
    <property type="protein sequence ID" value="MFC5730004.1"/>
    <property type="molecule type" value="Genomic_DNA"/>
</dbReference>
<comment type="caution">
    <text evidence="2">The sequence shown here is derived from an EMBL/GenBank/DDBJ whole genome shotgun (WGS) entry which is preliminary data.</text>
</comment>
<sequence>MLPNPYTPGEAPPRVFVGRETEMERLRDRLARVIAYGEMMGPLTVLAGPRGVGKTSLLRAVQADAAAGGFVTAWSSCVKDQPFLGDVLHSVRRELVGVGALDEPRGARIDELGVEVGVGVAKLSAKVSPGRRPAVPAALVGPLEDFFLTTSTLAREFGGVGLLVLIDEIHAAHLPDAAVLLNAAQNMTGQRERFPLAIIGAGLPSAVSHLTHAATFGERTTERSLTVLDEATSRELLVKPAAELGVRWSAAALDLAVGAARGYPHFLHLVGEATWFAAQPAKGALLDAADVRRGTPDVESGVNALFRARWENATAAERSFLQAMATSGNDVVKRSEIADALGVSTRALSVDRRNLLDKGLVEAPQRGYLTFSIPGFGQFVRDMTD</sequence>
<dbReference type="PANTHER" id="PTHR34301">
    <property type="entry name" value="DNA-BINDING PROTEIN-RELATED"/>
    <property type="match status" value="1"/>
</dbReference>
<evidence type="ECO:0000313" key="2">
    <source>
        <dbReference type="EMBL" id="MFC5730004.1"/>
    </source>
</evidence>
<feature type="domain" description="Orc1-like AAA ATPase" evidence="1">
    <location>
        <begin position="16"/>
        <end position="188"/>
    </location>
</feature>